<dbReference type="GO" id="GO:0008168">
    <property type="term" value="F:methyltransferase activity"/>
    <property type="evidence" value="ECO:0007669"/>
    <property type="project" value="UniProtKB-KW"/>
</dbReference>
<dbReference type="GeneID" id="31365145"/>
<dbReference type="GO" id="GO:0032259">
    <property type="term" value="P:methylation"/>
    <property type="evidence" value="ECO:0007669"/>
    <property type="project" value="UniProtKB-KW"/>
</dbReference>
<comment type="caution">
    <text evidence="2">The sequence shown here is derived from an EMBL/GenBank/DDBJ whole genome shotgun (WGS) entry which is preliminary data.</text>
</comment>
<keyword evidence="2" id="KW-0489">Methyltransferase</keyword>
<keyword evidence="2" id="KW-0808">Transferase</keyword>
<accession>D3BNG7</accession>
<dbReference type="Proteomes" id="UP000001396">
    <property type="component" value="Unassembled WGS sequence"/>
</dbReference>
<name>D3BNG7_HETP5</name>
<evidence type="ECO:0000256" key="1">
    <source>
        <dbReference type="SAM" id="MobiDB-lite"/>
    </source>
</evidence>
<dbReference type="AlphaFoldDB" id="D3BNG7"/>
<evidence type="ECO:0000313" key="3">
    <source>
        <dbReference type="Proteomes" id="UP000001396"/>
    </source>
</evidence>
<organism evidence="2 3">
    <name type="scientific">Heterostelium pallidum (strain ATCC 26659 / Pp 5 / PN500)</name>
    <name type="common">Cellular slime mold</name>
    <name type="synonym">Polysphondylium pallidum</name>
    <dbReference type="NCBI Taxonomy" id="670386"/>
    <lineage>
        <taxon>Eukaryota</taxon>
        <taxon>Amoebozoa</taxon>
        <taxon>Evosea</taxon>
        <taxon>Eumycetozoa</taxon>
        <taxon>Dictyostelia</taxon>
        <taxon>Acytosteliales</taxon>
        <taxon>Acytosteliaceae</taxon>
        <taxon>Heterostelium</taxon>
    </lineage>
</organism>
<dbReference type="InParanoid" id="D3BNG7"/>
<dbReference type="OMA" id="QHRSCIE"/>
<dbReference type="PANTHER" id="PTHR14614:SF97">
    <property type="entry name" value="S-ADENOSYL-L-METHIONINE-DEPENDENT METHYLTRANSFERASES SUPERFAMILY PROTEIN"/>
    <property type="match status" value="1"/>
</dbReference>
<keyword evidence="3" id="KW-1185">Reference proteome</keyword>
<evidence type="ECO:0000313" key="2">
    <source>
        <dbReference type="EMBL" id="EFA76918.1"/>
    </source>
</evidence>
<dbReference type="Pfam" id="PF10294">
    <property type="entry name" value="Methyltransf_16"/>
    <property type="match status" value="1"/>
</dbReference>
<protein>
    <submittedName>
        <fullName evidence="2">Putative methyltransferase</fullName>
    </submittedName>
</protein>
<dbReference type="InterPro" id="IPR019410">
    <property type="entry name" value="Methyltransf_16"/>
</dbReference>
<dbReference type="PANTHER" id="PTHR14614">
    <property type="entry name" value="HEPATOCELLULAR CARCINOMA-ASSOCIATED ANTIGEN"/>
    <property type="match status" value="1"/>
</dbReference>
<dbReference type="EMBL" id="ADBJ01000044">
    <property type="protein sequence ID" value="EFA76918.1"/>
    <property type="molecule type" value="Genomic_DNA"/>
</dbReference>
<reference evidence="2 3" key="1">
    <citation type="journal article" date="2011" name="Genome Res.">
        <title>Phylogeny-wide analysis of social amoeba genomes highlights ancient origins for complex intercellular communication.</title>
        <authorList>
            <person name="Heidel A.J."/>
            <person name="Lawal H.M."/>
            <person name="Felder M."/>
            <person name="Schilde C."/>
            <person name="Helps N.R."/>
            <person name="Tunggal B."/>
            <person name="Rivero F."/>
            <person name="John U."/>
            <person name="Schleicher M."/>
            <person name="Eichinger L."/>
            <person name="Platzer M."/>
            <person name="Noegel A.A."/>
            <person name="Schaap P."/>
            <person name="Gloeckner G."/>
        </authorList>
    </citation>
    <scope>NUCLEOTIDE SEQUENCE [LARGE SCALE GENOMIC DNA]</scope>
    <source>
        <strain evidence="3">ATCC 26659 / Pp 5 / PN500</strain>
    </source>
</reference>
<proteinExistence type="predicted"/>
<sequence length="231" mass="27238">MFDLSDFAKLTNSDSEDESDKLTNEQQYEEKQINVHDEILTIREFHFSTTNAGYVWPSTFFIIDYILKHSELFKDKRIIELGSGTGILSLFLKKKGFNVTSSDIDEKDVTENNQYNQNLNNVNYDHIPHTWGEKFPEDLNNFDIVIASDIILYVAYFEKLMITLRQLMDNKPGAFMLMSYKRKLYNSKRFFVLLTENDFEYEMVESKTWIIRKSQPNTTKRSKESIDNIVL</sequence>
<dbReference type="Gene3D" id="3.40.50.150">
    <property type="entry name" value="Vaccinia Virus protein VP39"/>
    <property type="match status" value="1"/>
</dbReference>
<dbReference type="InterPro" id="IPR029063">
    <property type="entry name" value="SAM-dependent_MTases_sf"/>
</dbReference>
<dbReference type="RefSeq" id="XP_020429050.1">
    <property type="nucleotide sequence ID" value="XM_020580463.1"/>
</dbReference>
<dbReference type="SUPFAM" id="SSF53335">
    <property type="entry name" value="S-adenosyl-L-methionine-dependent methyltransferases"/>
    <property type="match status" value="1"/>
</dbReference>
<feature type="region of interest" description="Disordered" evidence="1">
    <location>
        <begin position="1"/>
        <end position="28"/>
    </location>
</feature>
<gene>
    <name evidence="2" type="ORF">PPL_09670</name>
</gene>
<dbReference type="CDD" id="cd02440">
    <property type="entry name" value="AdoMet_MTases"/>
    <property type="match status" value="1"/>
</dbReference>